<evidence type="ECO:0000259" key="10">
    <source>
        <dbReference type="Pfam" id="PF22379"/>
    </source>
</evidence>
<dbReference type="InterPro" id="IPR055065">
    <property type="entry name" value="OB_MCM10"/>
</dbReference>
<evidence type="ECO:0000256" key="3">
    <source>
        <dbReference type="ARBA" id="ARBA00022705"/>
    </source>
</evidence>
<dbReference type="InterPro" id="IPR040184">
    <property type="entry name" value="Mcm10"/>
</dbReference>
<reference evidence="11" key="1">
    <citation type="journal article" date="2020" name="Plant Biotechnol. J.">
        <title>The pomegranate (Punica granatum L.) draft genome dissects genetic divergence between soft- and hard-seeded cultivars.</title>
        <authorList>
            <person name="Luo X."/>
            <person name="Li H."/>
            <person name="Wu Z."/>
            <person name="Yao W."/>
            <person name="Zhao P."/>
            <person name="Cao D."/>
            <person name="Yu H."/>
            <person name="Li K."/>
            <person name="Poudel K."/>
            <person name="Zhao D."/>
            <person name="Zhang F."/>
            <person name="Xia X."/>
            <person name="Chen L."/>
            <person name="Wang Q."/>
            <person name="Jing D."/>
            <person name="Cao S."/>
        </authorList>
    </citation>
    <scope>NUCLEOTIDE SEQUENCE [LARGE SCALE GENOMIC DNA]</scope>
    <source>
        <strain evidence="11">cv. Tunisia</strain>
    </source>
</reference>
<dbReference type="PANTHER" id="PTHR13454:SF11">
    <property type="entry name" value="PROTEIN MCM10 HOMOLOG"/>
    <property type="match status" value="1"/>
</dbReference>
<proteinExistence type="inferred from homology"/>
<accession>A0A6P8CAI2</accession>
<dbReference type="FunFam" id="2.40.50.140:FF:000174">
    <property type="entry name" value="DNA replication licensing factor mcm10"/>
    <property type="match status" value="1"/>
</dbReference>
<reference evidence="12" key="2">
    <citation type="submission" date="2025-08" db="UniProtKB">
        <authorList>
            <consortium name="RefSeq"/>
        </authorList>
    </citation>
    <scope>IDENTIFICATION</scope>
    <source>
        <tissue evidence="12">Leaf</tissue>
    </source>
</reference>
<feature type="compositionally biased region" description="Basic and acidic residues" evidence="8">
    <location>
        <begin position="398"/>
        <end position="409"/>
    </location>
</feature>
<keyword evidence="7" id="KW-0539">Nucleus</keyword>
<dbReference type="GO" id="GO:0003688">
    <property type="term" value="F:DNA replication origin binding"/>
    <property type="evidence" value="ECO:0007669"/>
    <property type="project" value="TreeGrafter"/>
</dbReference>
<protein>
    <submittedName>
        <fullName evidence="12">Protein MCM10 homolog</fullName>
    </submittedName>
</protein>
<dbReference type="RefSeq" id="XP_031379454.1">
    <property type="nucleotide sequence ID" value="XM_031523594.1"/>
</dbReference>
<keyword evidence="4" id="KW-0479">Metal-binding</keyword>
<comment type="similarity">
    <text evidence="2">Belongs to the MCM10 family.</text>
</comment>
<feature type="compositionally biased region" description="Basic and acidic residues" evidence="8">
    <location>
        <begin position="343"/>
        <end position="353"/>
    </location>
</feature>
<dbReference type="Proteomes" id="UP000515151">
    <property type="component" value="Chromosome 2"/>
</dbReference>
<dbReference type="Gene3D" id="2.40.50.140">
    <property type="entry name" value="Nucleic acid-binding proteins"/>
    <property type="match status" value="1"/>
</dbReference>
<dbReference type="OrthoDB" id="273123at2759"/>
<evidence type="ECO:0000259" key="9">
    <source>
        <dbReference type="Pfam" id="PF09329"/>
    </source>
</evidence>
<evidence type="ECO:0000313" key="11">
    <source>
        <dbReference type="Proteomes" id="UP000515151"/>
    </source>
</evidence>
<evidence type="ECO:0000256" key="8">
    <source>
        <dbReference type="SAM" id="MobiDB-lite"/>
    </source>
</evidence>
<dbReference type="GO" id="GO:0006270">
    <property type="term" value="P:DNA replication initiation"/>
    <property type="evidence" value="ECO:0007669"/>
    <property type="project" value="InterPro"/>
</dbReference>
<keyword evidence="5" id="KW-0863">Zinc-finger</keyword>
<keyword evidence="6" id="KW-0862">Zinc</keyword>
<dbReference type="InterPro" id="IPR015408">
    <property type="entry name" value="Znf_Mcm10/DnaG"/>
</dbReference>
<evidence type="ECO:0000256" key="4">
    <source>
        <dbReference type="ARBA" id="ARBA00022723"/>
    </source>
</evidence>
<organism evidence="11 12">
    <name type="scientific">Punica granatum</name>
    <name type="common">Pomegranate</name>
    <dbReference type="NCBI Taxonomy" id="22663"/>
    <lineage>
        <taxon>Eukaryota</taxon>
        <taxon>Viridiplantae</taxon>
        <taxon>Streptophyta</taxon>
        <taxon>Embryophyta</taxon>
        <taxon>Tracheophyta</taxon>
        <taxon>Spermatophyta</taxon>
        <taxon>Magnoliopsida</taxon>
        <taxon>eudicotyledons</taxon>
        <taxon>Gunneridae</taxon>
        <taxon>Pentapetalae</taxon>
        <taxon>rosids</taxon>
        <taxon>malvids</taxon>
        <taxon>Myrtales</taxon>
        <taxon>Lythraceae</taxon>
        <taxon>Punica</taxon>
    </lineage>
</organism>
<evidence type="ECO:0000313" key="12">
    <source>
        <dbReference type="RefSeq" id="XP_031379454.1"/>
    </source>
</evidence>
<feature type="compositionally biased region" description="Polar residues" evidence="8">
    <location>
        <begin position="375"/>
        <end position="393"/>
    </location>
</feature>
<evidence type="ECO:0000256" key="5">
    <source>
        <dbReference type="ARBA" id="ARBA00022771"/>
    </source>
</evidence>
<dbReference type="InterPro" id="IPR012340">
    <property type="entry name" value="NA-bd_OB-fold"/>
</dbReference>
<evidence type="ECO:0000256" key="6">
    <source>
        <dbReference type="ARBA" id="ARBA00022833"/>
    </source>
</evidence>
<evidence type="ECO:0000256" key="1">
    <source>
        <dbReference type="ARBA" id="ARBA00004123"/>
    </source>
</evidence>
<dbReference type="Pfam" id="PF22379">
    <property type="entry name" value="OB_MCM10"/>
    <property type="match status" value="1"/>
</dbReference>
<dbReference type="GO" id="GO:0043596">
    <property type="term" value="C:nuclear replication fork"/>
    <property type="evidence" value="ECO:0007669"/>
    <property type="project" value="TreeGrafter"/>
</dbReference>
<keyword evidence="3" id="KW-0235">DNA replication</keyword>
<dbReference type="GO" id="GO:0008270">
    <property type="term" value="F:zinc ion binding"/>
    <property type="evidence" value="ECO:0007669"/>
    <property type="project" value="UniProtKB-KW"/>
</dbReference>
<gene>
    <name evidence="12" type="primary">LOC116194708</name>
</gene>
<keyword evidence="11" id="KW-1185">Reference proteome</keyword>
<feature type="domain" description="Zinc finger Mcm10/DnaG-type" evidence="9">
    <location>
        <begin position="220"/>
        <end position="263"/>
    </location>
</feature>
<name>A0A6P8CAI2_PUNGR</name>
<evidence type="ECO:0000256" key="2">
    <source>
        <dbReference type="ARBA" id="ARBA00009679"/>
    </source>
</evidence>
<feature type="region of interest" description="Disordered" evidence="8">
    <location>
        <begin position="343"/>
        <end position="411"/>
    </location>
</feature>
<dbReference type="GO" id="GO:0003697">
    <property type="term" value="F:single-stranded DNA binding"/>
    <property type="evidence" value="ECO:0007669"/>
    <property type="project" value="InterPro"/>
</dbReference>
<sequence length="427" mass="47452">MSQHSQEDLDLLLSLQDRVMETPPASPSHSHPLSRGNSYLSDDGTPKRTREQVDMSAFKNAVEDCLDYDPKSVKKESKSNRTNVNADPEVEKFSGLRIRNQLLTPAELNDHFSDIRFVRLSVIMNVLKGDNLSGSWATVGVLVEKGHPKTSSNGKSYSIWKLGSLNEDSISLFLFGDAYQQNMNEKAGTVFALFNCNVRRDNSGGFSLSIFSPSQILKMGMSVDYGVCKGKKKDGTTCTMVINKRRGIYCRYHKSKASEKYSSVSRTLIQGGNIRTAYRDHLKSEGIYLVNPLVDRSNTNKGKQPAKVLSVEGLKKALSGASKVMTNIHSQGLRMLNEVAGRKEPKNTNKESRISNQRTTEIEKRKASCLKGDPTLTNQSRQVDSSLTNQSQLGVKRTKLEQASVDKPKQSSAKLIELEIYSSDDEL</sequence>
<dbReference type="PANTHER" id="PTHR13454">
    <property type="entry name" value="PROTEIN MCM10 HOMOLOG"/>
    <property type="match status" value="1"/>
</dbReference>
<dbReference type="GeneID" id="116194708"/>
<evidence type="ECO:0000256" key="7">
    <source>
        <dbReference type="ARBA" id="ARBA00023242"/>
    </source>
</evidence>
<comment type="subcellular location">
    <subcellularLocation>
        <location evidence="1">Nucleus</location>
    </subcellularLocation>
</comment>
<feature type="region of interest" description="Disordered" evidence="8">
    <location>
        <begin position="1"/>
        <end position="51"/>
    </location>
</feature>
<feature type="domain" description="MCM10 OB-fold" evidence="10">
    <location>
        <begin position="92"/>
        <end position="217"/>
    </location>
</feature>
<dbReference type="AlphaFoldDB" id="A0A6P8CAI2"/>
<dbReference type="Pfam" id="PF09329">
    <property type="entry name" value="zf-primase"/>
    <property type="match status" value="1"/>
</dbReference>